<dbReference type="PANTHER" id="PTHR35369:SF2">
    <property type="entry name" value="BLR3025 PROTEIN"/>
    <property type="match status" value="1"/>
</dbReference>
<feature type="domain" description="DNA polymerase Y-family little finger" evidence="8">
    <location>
        <begin position="226"/>
        <end position="311"/>
    </location>
</feature>
<keyword evidence="4" id="KW-0227">DNA damage</keyword>
<dbReference type="SUPFAM" id="SSF56672">
    <property type="entry name" value="DNA/RNA polymerases"/>
    <property type="match status" value="1"/>
</dbReference>
<evidence type="ECO:0000259" key="7">
    <source>
        <dbReference type="Pfam" id="PF00817"/>
    </source>
</evidence>
<evidence type="ECO:0000259" key="8">
    <source>
        <dbReference type="Pfam" id="PF11799"/>
    </source>
</evidence>
<dbReference type="InterPro" id="IPR017961">
    <property type="entry name" value="DNA_pol_Y-fam_little_finger"/>
</dbReference>
<accession>A0A1I7MWD2</accession>
<dbReference type="Pfam" id="PF11799">
    <property type="entry name" value="IMS_C"/>
    <property type="match status" value="1"/>
</dbReference>
<dbReference type="EC" id="2.7.7.7" evidence="3"/>
<name>A0A1I7MWD2_9HYPH</name>
<dbReference type="InterPro" id="IPR050356">
    <property type="entry name" value="SulA_CellDiv_inhibitor"/>
</dbReference>
<reference evidence="10" key="1">
    <citation type="submission" date="2016-10" db="EMBL/GenBank/DDBJ databases">
        <authorList>
            <person name="Varghese N."/>
            <person name="Submissions S."/>
        </authorList>
    </citation>
    <scope>NUCLEOTIDE SEQUENCE [LARGE SCALE GENOMIC DNA]</scope>
    <source>
        <strain evidence="10">DSM 1565</strain>
    </source>
</reference>
<dbReference type="AlphaFoldDB" id="A0A1I7MWD2"/>
<proteinExistence type="predicted"/>
<keyword evidence="10" id="KW-1185">Reference proteome</keyword>
<comment type="function">
    <text evidence="5">Poorly processive, error-prone DNA polymerase involved in untargeted mutagenesis. Copies undamaged DNA at stalled replication forks, which arise in vivo from mismatched or misaligned primer ends. These misaligned primers can be extended by PolIV. Exhibits no 3'-5' exonuclease (proofreading) activity. May be involved in translesional synthesis, in conjunction with the beta clamp from PolIII.</text>
</comment>
<dbReference type="InterPro" id="IPR001126">
    <property type="entry name" value="UmuC"/>
</dbReference>
<evidence type="ECO:0000256" key="2">
    <source>
        <dbReference type="ARBA" id="ARBA00011245"/>
    </source>
</evidence>
<dbReference type="Pfam" id="PF00817">
    <property type="entry name" value="IMS"/>
    <property type="match status" value="1"/>
</dbReference>
<evidence type="ECO:0000313" key="9">
    <source>
        <dbReference type="EMBL" id="SFV26658.1"/>
    </source>
</evidence>
<dbReference type="CDD" id="cd03468">
    <property type="entry name" value="PolY_like"/>
    <property type="match status" value="1"/>
</dbReference>
<feature type="domain" description="UmuC" evidence="7">
    <location>
        <begin position="5"/>
        <end position="127"/>
    </location>
</feature>
<sequence length="508" mass="55593">MPSQQPFALIESGAHGLAIVAVNEAAARLGIEAGTSLADARAAHPGLLSRPAEPEKDRIALLKLARWAGRYGPNRHVDGNDGLWIDVSGVAHLFGGEENLLNNMTQHLLSFGVAVQAGLADTLGAAHALARFGCPPDAAWAMAPVSETRASIGFLPVEALRLDAPRILLLKRLGLRHIGQLYDIPRDSLARRFRSSDVAAAVLVRLDQALGAMEEPRRPMQPPPVLSVARAFAEPLISSEALEAFTNELADELAAALAAKDLGARVLRLTFYRADGTSGTIAAAMSTPCHDARHMMALLSEKFSSIDAGFGVDILRLDAVRAGKRGANQKGFASPQGAAFRDPSELVDRLVNRLGRDAITVLRPNGSHIPERAEVRLPALDVLAAETSSRVQSYTPPWPYPKRLLRPAFMLSRPEPIQVTAGVPDGPPASFIWRRVERRVARAQGPERIAPEWWRTLYLDEDQKRPRTRDYYRIEDQQGAMYWVFRHGLYEGEEGSERPSWFLHGLFA</sequence>
<dbReference type="EMBL" id="FPCH01000001">
    <property type="protein sequence ID" value="SFV26658.1"/>
    <property type="molecule type" value="Genomic_DNA"/>
</dbReference>
<dbReference type="PANTHER" id="PTHR35369">
    <property type="entry name" value="BLR3025 PROTEIN-RELATED"/>
    <property type="match status" value="1"/>
</dbReference>
<comment type="cofactor">
    <cofactor evidence="1">
        <name>Mg(2+)</name>
        <dbReference type="ChEBI" id="CHEBI:18420"/>
    </cofactor>
</comment>
<dbReference type="GO" id="GO:0006281">
    <property type="term" value="P:DNA repair"/>
    <property type="evidence" value="ECO:0007669"/>
    <property type="project" value="InterPro"/>
</dbReference>
<dbReference type="Proteomes" id="UP000199423">
    <property type="component" value="Unassembled WGS sequence"/>
</dbReference>
<evidence type="ECO:0000313" key="10">
    <source>
        <dbReference type="Proteomes" id="UP000199423"/>
    </source>
</evidence>
<evidence type="ECO:0000256" key="6">
    <source>
        <dbReference type="ARBA" id="ARBA00049244"/>
    </source>
</evidence>
<dbReference type="STRING" id="51670.SAMN04488557_0548"/>
<evidence type="ECO:0000256" key="5">
    <source>
        <dbReference type="ARBA" id="ARBA00025589"/>
    </source>
</evidence>
<protein>
    <recommendedName>
        <fullName evidence="3">DNA-directed DNA polymerase</fullName>
        <ecNumber evidence="3">2.7.7.7</ecNumber>
    </recommendedName>
</protein>
<gene>
    <name evidence="9" type="ORF">SAMN04488557_0548</name>
</gene>
<comment type="catalytic activity">
    <reaction evidence="6">
        <text>DNA(n) + a 2'-deoxyribonucleoside 5'-triphosphate = DNA(n+1) + diphosphate</text>
        <dbReference type="Rhea" id="RHEA:22508"/>
        <dbReference type="Rhea" id="RHEA-COMP:17339"/>
        <dbReference type="Rhea" id="RHEA-COMP:17340"/>
        <dbReference type="ChEBI" id="CHEBI:33019"/>
        <dbReference type="ChEBI" id="CHEBI:61560"/>
        <dbReference type="ChEBI" id="CHEBI:173112"/>
        <dbReference type="EC" id="2.7.7.7"/>
    </reaction>
</comment>
<organism evidence="9 10">
    <name type="scientific">Hyphomicrobium facile</name>
    <dbReference type="NCBI Taxonomy" id="51670"/>
    <lineage>
        <taxon>Bacteria</taxon>
        <taxon>Pseudomonadati</taxon>
        <taxon>Pseudomonadota</taxon>
        <taxon>Alphaproteobacteria</taxon>
        <taxon>Hyphomicrobiales</taxon>
        <taxon>Hyphomicrobiaceae</taxon>
        <taxon>Hyphomicrobium</taxon>
    </lineage>
</organism>
<dbReference type="GO" id="GO:0003684">
    <property type="term" value="F:damaged DNA binding"/>
    <property type="evidence" value="ECO:0007669"/>
    <property type="project" value="InterPro"/>
</dbReference>
<evidence type="ECO:0000256" key="3">
    <source>
        <dbReference type="ARBA" id="ARBA00012417"/>
    </source>
</evidence>
<comment type="subunit">
    <text evidence="2">Monomer.</text>
</comment>
<dbReference type="InterPro" id="IPR043502">
    <property type="entry name" value="DNA/RNA_pol_sf"/>
</dbReference>
<evidence type="ECO:0000256" key="4">
    <source>
        <dbReference type="ARBA" id="ARBA00022763"/>
    </source>
</evidence>
<evidence type="ECO:0000256" key="1">
    <source>
        <dbReference type="ARBA" id="ARBA00001946"/>
    </source>
</evidence>